<evidence type="ECO:0000256" key="1">
    <source>
        <dbReference type="SAM" id="Coils"/>
    </source>
</evidence>
<proteinExistence type="predicted"/>
<feature type="compositionally biased region" description="Gly residues" evidence="2">
    <location>
        <begin position="53"/>
        <end position="77"/>
    </location>
</feature>
<sequence>MVSGSYGGGSGIDGGHWNPTVVHLGAGTSMASGSSSGGSGIGGGQWNPMGEGLRLGGHPSVGGGSSGAGSSRGGSGGSASRTGEAECRVWLDPRPDAAFMHVEDMELMLWRACAFFGIGAPIFLPQAARETSKGVGFGFIVLLPHNDRGLDFVAYRPVVGDERVARQEAAFGMLEKILVAMDHTICDFNHRMIGRFRQSYNHEREEEVESMQRRIRELEALNEDPKKQIEMIEEMLDGE</sequence>
<feature type="coiled-coil region" evidence="1">
    <location>
        <begin position="201"/>
        <end position="228"/>
    </location>
</feature>
<name>A0ABU6SKI9_9FABA</name>
<organism evidence="3 4">
    <name type="scientific">Stylosanthes scabra</name>
    <dbReference type="NCBI Taxonomy" id="79078"/>
    <lineage>
        <taxon>Eukaryota</taxon>
        <taxon>Viridiplantae</taxon>
        <taxon>Streptophyta</taxon>
        <taxon>Embryophyta</taxon>
        <taxon>Tracheophyta</taxon>
        <taxon>Spermatophyta</taxon>
        <taxon>Magnoliopsida</taxon>
        <taxon>eudicotyledons</taxon>
        <taxon>Gunneridae</taxon>
        <taxon>Pentapetalae</taxon>
        <taxon>rosids</taxon>
        <taxon>fabids</taxon>
        <taxon>Fabales</taxon>
        <taxon>Fabaceae</taxon>
        <taxon>Papilionoideae</taxon>
        <taxon>50 kb inversion clade</taxon>
        <taxon>dalbergioids sensu lato</taxon>
        <taxon>Dalbergieae</taxon>
        <taxon>Pterocarpus clade</taxon>
        <taxon>Stylosanthes</taxon>
    </lineage>
</organism>
<reference evidence="3 4" key="1">
    <citation type="journal article" date="2023" name="Plants (Basel)">
        <title>Bridging the Gap: Combining Genomics and Transcriptomics Approaches to Understand Stylosanthes scabra, an Orphan Legume from the Brazilian Caatinga.</title>
        <authorList>
            <person name="Ferreira-Neto J.R.C."/>
            <person name="da Silva M.D."/>
            <person name="Binneck E."/>
            <person name="de Melo N.F."/>
            <person name="da Silva R.H."/>
            <person name="de Melo A.L.T.M."/>
            <person name="Pandolfi V."/>
            <person name="Bustamante F.O."/>
            <person name="Brasileiro-Vidal A.C."/>
            <person name="Benko-Iseppon A.M."/>
        </authorList>
    </citation>
    <scope>NUCLEOTIDE SEQUENCE [LARGE SCALE GENOMIC DNA]</scope>
    <source>
        <tissue evidence="3">Leaves</tissue>
    </source>
</reference>
<keyword evidence="1" id="KW-0175">Coiled coil</keyword>
<protein>
    <submittedName>
        <fullName evidence="3">Uncharacterized protein</fullName>
    </submittedName>
</protein>
<accession>A0ABU6SKI9</accession>
<comment type="caution">
    <text evidence="3">The sequence shown here is derived from an EMBL/GenBank/DDBJ whole genome shotgun (WGS) entry which is preliminary data.</text>
</comment>
<dbReference type="EMBL" id="JASCZI010060918">
    <property type="protein sequence ID" value="MED6136782.1"/>
    <property type="molecule type" value="Genomic_DNA"/>
</dbReference>
<dbReference type="Proteomes" id="UP001341840">
    <property type="component" value="Unassembled WGS sequence"/>
</dbReference>
<gene>
    <name evidence="3" type="ORF">PIB30_059027</name>
</gene>
<keyword evidence="4" id="KW-1185">Reference proteome</keyword>
<feature type="region of interest" description="Disordered" evidence="2">
    <location>
        <begin position="28"/>
        <end position="82"/>
    </location>
</feature>
<evidence type="ECO:0000313" key="4">
    <source>
        <dbReference type="Proteomes" id="UP001341840"/>
    </source>
</evidence>
<feature type="compositionally biased region" description="Gly residues" evidence="2">
    <location>
        <begin position="35"/>
        <end position="45"/>
    </location>
</feature>
<evidence type="ECO:0000256" key="2">
    <source>
        <dbReference type="SAM" id="MobiDB-lite"/>
    </source>
</evidence>
<evidence type="ECO:0000313" key="3">
    <source>
        <dbReference type="EMBL" id="MED6136782.1"/>
    </source>
</evidence>